<dbReference type="EMBL" id="LTAO01000001">
    <property type="protein sequence ID" value="KYG34819.1"/>
    <property type="molecule type" value="Genomic_DNA"/>
</dbReference>
<reference evidence="1" key="1">
    <citation type="submission" date="2016-02" db="EMBL/GenBank/DDBJ databases">
        <title>Genome sequence of Bacillus trypoxylicola KCTC 13244(T).</title>
        <authorList>
            <person name="Jeong H."/>
            <person name="Park S.-H."/>
            <person name="Choi S.-K."/>
        </authorList>
    </citation>
    <scope>NUCLEOTIDE SEQUENCE [LARGE SCALE GENOMIC DNA]</scope>
    <source>
        <strain evidence="1">KCTC 13244</strain>
    </source>
</reference>
<dbReference type="AlphaFoldDB" id="A0A162F575"/>
<keyword evidence="2" id="KW-1185">Reference proteome</keyword>
<evidence type="ECO:0000313" key="2">
    <source>
        <dbReference type="Proteomes" id="UP000075806"/>
    </source>
</evidence>
<name>A0A162F575_9BACI</name>
<accession>A0A162F575</accession>
<gene>
    <name evidence="1" type="ORF">AZF04_00340</name>
</gene>
<dbReference type="Proteomes" id="UP000075806">
    <property type="component" value="Unassembled WGS sequence"/>
</dbReference>
<sequence>MKGFSSFFMIPYFIAPPSILFHEEFMKKDTDFLSWKAMRIAYKHEDHLLLTIFIDFDSDKWNQFVKERTYFSDWSEMLKKAEEGYLERYPYGPFNY</sequence>
<comment type="caution">
    <text evidence="1">The sequence shown here is derived from an EMBL/GenBank/DDBJ whole genome shotgun (WGS) entry which is preliminary data.</text>
</comment>
<dbReference type="RefSeq" id="WP_061947079.1">
    <property type="nucleotide sequence ID" value="NZ_LTAO01000001.1"/>
</dbReference>
<proteinExistence type="predicted"/>
<evidence type="ECO:0000313" key="1">
    <source>
        <dbReference type="EMBL" id="KYG34819.1"/>
    </source>
</evidence>
<organism evidence="1 2">
    <name type="scientific">Alkalihalobacillus trypoxylicola</name>
    <dbReference type="NCBI Taxonomy" id="519424"/>
    <lineage>
        <taxon>Bacteria</taxon>
        <taxon>Bacillati</taxon>
        <taxon>Bacillota</taxon>
        <taxon>Bacilli</taxon>
        <taxon>Bacillales</taxon>
        <taxon>Bacillaceae</taxon>
        <taxon>Alkalihalobacillus</taxon>
    </lineage>
</organism>
<dbReference type="STRING" id="519424.AZF04_00340"/>
<protein>
    <submittedName>
        <fullName evidence="1">Uncharacterized protein</fullName>
    </submittedName>
</protein>
<dbReference type="OrthoDB" id="2889017at2"/>